<dbReference type="RefSeq" id="WP_323448928.1">
    <property type="nucleotide sequence ID" value="NZ_BSBI01000009.1"/>
</dbReference>
<evidence type="ECO:0000313" key="3">
    <source>
        <dbReference type="Proteomes" id="UP001291653"/>
    </source>
</evidence>
<gene>
    <name evidence="2" type="ORF">SYYSPA8_21450</name>
</gene>
<proteinExistence type="predicted"/>
<organism evidence="2 3">
    <name type="scientific">Streptomyces yaizuensis</name>
    <dbReference type="NCBI Taxonomy" id="2989713"/>
    <lineage>
        <taxon>Bacteria</taxon>
        <taxon>Bacillati</taxon>
        <taxon>Actinomycetota</taxon>
        <taxon>Actinomycetes</taxon>
        <taxon>Kitasatosporales</taxon>
        <taxon>Streptomycetaceae</taxon>
        <taxon>Streptomyces</taxon>
    </lineage>
</organism>
<dbReference type="Pfam" id="PF22742">
    <property type="entry name" value="PspAB"/>
    <property type="match status" value="1"/>
</dbReference>
<feature type="compositionally biased region" description="Gly residues" evidence="1">
    <location>
        <begin position="81"/>
        <end position="94"/>
    </location>
</feature>
<name>A0ABQ5P2Y5_9ACTN</name>
<accession>A0ABQ5P2Y5</accession>
<reference evidence="2 3" key="1">
    <citation type="submission" date="2022-10" db="EMBL/GenBank/DDBJ databases">
        <title>Draft genome sequence of Streptomyces sp. YSPA8.</title>
        <authorList>
            <person name="Moriuchi R."/>
            <person name="Dohra H."/>
            <person name="Yamamura H."/>
            <person name="Kodani S."/>
        </authorList>
    </citation>
    <scope>NUCLEOTIDE SEQUENCE [LARGE SCALE GENOMIC DNA]</scope>
    <source>
        <strain evidence="2 3">YSPA8</strain>
    </source>
</reference>
<dbReference type="InterPro" id="IPR054383">
    <property type="entry name" value="PspAB-like"/>
</dbReference>
<comment type="caution">
    <text evidence="2">The sequence shown here is derived from an EMBL/GenBank/DDBJ whole genome shotgun (WGS) entry which is preliminary data.</text>
</comment>
<keyword evidence="3" id="KW-1185">Reference proteome</keyword>
<protein>
    <submittedName>
        <fullName evidence="2">Uncharacterized protein</fullName>
    </submittedName>
</protein>
<evidence type="ECO:0000256" key="1">
    <source>
        <dbReference type="SAM" id="MobiDB-lite"/>
    </source>
</evidence>
<feature type="region of interest" description="Disordered" evidence="1">
    <location>
        <begin position="67"/>
        <end position="94"/>
    </location>
</feature>
<evidence type="ECO:0000313" key="2">
    <source>
        <dbReference type="EMBL" id="GLF96909.1"/>
    </source>
</evidence>
<dbReference type="Proteomes" id="UP001291653">
    <property type="component" value="Unassembled WGS sequence"/>
</dbReference>
<sequence>MGLLDVILGRSRAARPDLDRLFGVPGAAITLQAGAGFAPAGSGSVCFAGVEGGAFARLRTEVRELLAADGPDGSGTPAGSDGSGPGWPGGAPAGGGVVAEFEQDAYGYTWLPLRRPPDDLVSLVNDVHAVNTLLEEAGFGPQLLCSLFAFREESGERVLSLVYLYKRGTFYPFAPVPGAEERRDNALELSVRALLAEELRMESDLSRWFPVWGAPGLPPPAQRAIP</sequence>
<dbReference type="EMBL" id="BSBI01000009">
    <property type="protein sequence ID" value="GLF96909.1"/>
    <property type="molecule type" value="Genomic_DNA"/>
</dbReference>